<evidence type="ECO:0000256" key="2">
    <source>
        <dbReference type="ARBA" id="ARBA00006386"/>
    </source>
</evidence>
<evidence type="ECO:0000256" key="3">
    <source>
        <dbReference type="ARBA" id="ARBA00022475"/>
    </source>
</evidence>
<keyword evidence="5 7" id="KW-1133">Transmembrane helix</keyword>
<keyword evidence="8" id="KW-0614">Plasmid</keyword>
<evidence type="ECO:0000256" key="5">
    <source>
        <dbReference type="ARBA" id="ARBA00022989"/>
    </source>
</evidence>
<keyword evidence="6 7" id="KW-0472">Membrane</keyword>
<evidence type="ECO:0000313" key="9">
    <source>
        <dbReference type="Proteomes" id="UP000073604"/>
    </source>
</evidence>
<keyword evidence="4 7" id="KW-0812">Transmembrane</keyword>
<comment type="similarity">
    <text evidence="2">Belongs to the UPF0718 family.</text>
</comment>
<evidence type="ECO:0000256" key="6">
    <source>
        <dbReference type="ARBA" id="ARBA00023136"/>
    </source>
</evidence>
<dbReference type="KEGG" id="tpep:A0127_10225"/>
<geneLocation type="plasmid" evidence="9"/>
<sequence length="172" mass="19000">MVRDLIILGITLLVTAVLLVAFPDRRGPVIKTSWNFFLEMIQILPAVMVLLGLFAVFVPNEAVVRYLGKTSGIKGIFLAILLGTLPTGPLYVAFPIASALLKKGARISNIILFLSAWACIKIPQEMVELQFLGARFMLARLTLTVIFVVIMALAIEWIMRWSDGEREAESPA</sequence>
<dbReference type="OrthoDB" id="137527at2157"/>
<reference evidence="9" key="1">
    <citation type="submission" date="2016-03" db="EMBL/GenBank/DDBJ databases">
        <authorList>
            <person name="Oger P.M."/>
        </authorList>
    </citation>
    <scope>NUCLEOTIDE SEQUENCE [LARGE SCALE GENOMIC DNA]</scope>
    <source>
        <strain evidence="9">OG-1</strain>
        <plasmid evidence="9">Plasmid</plasmid>
    </source>
</reference>
<gene>
    <name evidence="8" type="ORF">A0127_10225</name>
</gene>
<feature type="transmembrane region" description="Helical" evidence="7">
    <location>
        <begin position="6"/>
        <end position="22"/>
    </location>
</feature>
<dbReference type="Pfam" id="PF03773">
    <property type="entry name" value="ArsP_1"/>
    <property type="match status" value="1"/>
</dbReference>
<proteinExistence type="inferred from homology"/>
<dbReference type="InterPro" id="IPR005524">
    <property type="entry name" value="DUF318"/>
</dbReference>
<name>A0A142CXX5_9EURY</name>
<evidence type="ECO:0000256" key="7">
    <source>
        <dbReference type="SAM" id="Phobius"/>
    </source>
</evidence>
<protein>
    <recommendedName>
        <fullName evidence="10">Permease</fullName>
    </recommendedName>
</protein>
<evidence type="ECO:0008006" key="10">
    <source>
        <dbReference type="Google" id="ProtNLM"/>
    </source>
</evidence>
<comment type="subcellular location">
    <subcellularLocation>
        <location evidence="1">Cell membrane</location>
        <topology evidence="1">Multi-pass membrane protein</topology>
    </subcellularLocation>
</comment>
<evidence type="ECO:0000256" key="1">
    <source>
        <dbReference type="ARBA" id="ARBA00004651"/>
    </source>
</evidence>
<evidence type="ECO:0000256" key="4">
    <source>
        <dbReference type="ARBA" id="ARBA00022692"/>
    </source>
</evidence>
<keyword evidence="9" id="KW-1185">Reference proteome</keyword>
<organism evidence="8 9">
    <name type="scientific">Thermococcus peptonophilus</name>
    <dbReference type="NCBI Taxonomy" id="53952"/>
    <lineage>
        <taxon>Archaea</taxon>
        <taxon>Methanobacteriati</taxon>
        <taxon>Methanobacteriota</taxon>
        <taxon>Thermococci</taxon>
        <taxon>Thermococcales</taxon>
        <taxon>Thermococcaceae</taxon>
        <taxon>Thermococcus</taxon>
    </lineage>
</organism>
<dbReference type="GO" id="GO:0005886">
    <property type="term" value="C:plasma membrane"/>
    <property type="evidence" value="ECO:0007669"/>
    <property type="project" value="UniProtKB-SubCell"/>
</dbReference>
<dbReference type="AlphaFoldDB" id="A0A142CXX5"/>
<keyword evidence="3" id="KW-1003">Cell membrane</keyword>
<dbReference type="Proteomes" id="UP000073604">
    <property type="component" value="Plasmid unnamed"/>
</dbReference>
<feature type="transmembrane region" description="Helical" evidence="7">
    <location>
        <begin position="136"/>
        <end position="158"/>
    </location>
</feature>
<feature type="transmembrane region" description="Helical" evidence="7">
    <location>
        <begin position="76"/>
        <end position="100"/>
    </location>
</feature>
<feature type="transmembrane region" description="Helical" evidence="7">
    <location>
        <begin position="34"/>
        <end position="56"/>
    </location>
</feature>
<dbReference type="EMBL" id="CP014751">
    <property type="protein sequence ID" value="AMQ19627.1"/>
    <property type="molecule type" value="Genomic_DNA"/>
</dbReference>
<evidence type="ECO:0000313" key="8">
    <source>
        <dbReference type="EMBL" id="AMQ19627.1"/>
    </source>
</evidence>
<accession>A0A142CXX5</accession>